<dbReference type="Proteomes" id="UP000095287">
    <property type="component" value="Unplaced"/>
</dbReference>
<evidence type="ECO:0000313" key="1">
    <source>
        <dbReference type="Proteomes" id="UP000095287"/>
    </source>
</evidence>
<keyword evidence="1" id="KW-1185">Reference proteome</keyword>
<dbReference type="AlphaFoldDB" id="A0A1I7YMM5"/>
<accession>A0A1I7YMM5</accession>
<proteinExistence type="predicted"/>
<name>A0A1I7YMM5_9BILA</name>
<evidence type="ECO:0000313" key="2">
    <source>
        <dbReference type="WBParaSite" id="L893_g17949.t1"/>
    </source>
</evidence>
<reference evidence="2" key="1">
    <citation type="submission" date="2016-11" db="UniProtKB">
        <authorList>
            <consortium name="WormBaseParasite"/>
        </authorList>
    </citation>
    <scope>IDENTIFICATION</scope>
</reference>
<organism evidence="1 2">
    <name type="scientific">Steinernema glaseri</name>
    <dbReference type="NCBI Taxonomy" id="37863"/>
    <lineage>
        <taxon>Eukaryota</taxon>
        <taxon>Metazoa</taxon>
        <taxon>Ecdysozoa</taxon>
        <taxon>Nematoda</taxon>
        <taxon>Chromadorea</taxon>
        <taxon>Rhabditida</taxon>
        <taxon>Tylenchina</taxon>
        <taxon>Panagrolaimomorpha</taxon>
        <taxon>Strongyloidoidea</taxon>
        <taxon>Steinernematidae</taxon>
        <taxon>Steinernema</taxon>
    </lineage>
</organism>
<protein>
    <submittedName>
        <fullName evidence="2">F-box domain-containing protein</fullName>
    </submittedName>
</protein>
<dbReference type="WBParaSite" id="L893_g17949.t1">
    <property type="protein sequence ID" value="L893_g17949.t1"/>
    <property type="gene ID" value="L893_g17949"/>
</dbReference>
<sequence length="362" mass="41471">MDAVPSAFVFSLMDSLLTSDPFRNLGHAKELGRGYGRIAREVHKAATICSIETPGVFFTTSCDDDCVFLKPPVFKGMLSGGARSPPVMKNLVELIVFAQNLFFEGDEPSTEGTSMREMRTLIGKCRHVRVRELEVGHFPAVQSSFTLLPDFTTFFNKVSLRYQKTDSFREFLVALVEGKKLESLQLDALELKNSEAMLLETSPHQWLQETILKAFFQPQLRELKLSDFHYWASHALFDFLLQKWLSTPETFPETTKLLEVWRAPPIDLLRTSGFGSKGQIRRDKEFMLPVRSFLLPHPESLERTVEIEVFGALAYSKINIDAVTDDEFFKGAFFSRIRFRFNRGENAMYWRNKRTTPIPLVS</sequence>